<dbReference type="Pfam" id="PF13411">
    <property type="entry name" value="MerR_1"/>
    <property type="match status" value="1"/>
</dbReference>
<dbReference type="Proteomes" id="UP000189761">
    <property type="component" value="Unassembled WGS sequence"/>
</dbReference>
<gene>
    <name evidence="3" type="ORF">BWZ43_06495</name>
</gene>
<dbReference type="PANTHER" id="PTHR30204">
    <property type="entry name" value="REDOX-CYCLING DRUG-SENSING TRANSCRIPTIONAL ACTIVATOR SOXR"/>
    <property type="match status" value="1"/>
</dbReference>
<keyword evidence="4" id="KW-1185">Reference proteome</keyword>
<dbReference type="InterPro" id="IPR047057">
    <property type="entry name" value="MerR_fam"/>
</dbReference>
<dbReference type="RefSeq" id="WP_078109750.1">
    <property type="nucleotide sequence ID" value="NZ_CP065424.1"/>
</dbReference>
<protein>
    <recommendedName>
        <fullName evidence="2">HTH merR-type domain-containing protein</fullName>
    </recommendedName>
</protein>
<sequence length="255" mass="29608">MEGLMTIQAFSERTGISKSALRYYETQHLLSPKRKLENGYRYYSEDQIEMVKFISSLRLVGISIKEIQLYISGNEENRQQMMTRWIQSLKKKQELLNVSLRYLEGQHENEVVYLIERKEEIIVWFGAESEVGQFGTHFRERGKELLERNIRFKSSYLRYLSGMNSINAEIGFGLPKSISLSALPEGAQIEHMPPCLCIAQSFNSPISQIKEGYRNLIRFAVDHNWVPTGPVLEWYRGEELNDLDLIMPVTKFKGG</sequence>
<dbReference type="PRINTS" id="PR00040">
    <property type="entry name" value="HTHMERR"/>
</dbReference>
<dbReference type="SMART" id="SM00422">
    <property type="entry name" value="HTH_MERR"/>
    <property type="match status" value="1"/>
</dbReference>
<organism evidence="3 4">
    <name type="scientific">Heyndrickxia oleronia</name>
    <dbReference type="NCBI Taxonomy" id="38875"/>
    <lineage>
        <taxon>Bacteria</taxon>
        <taxon>Bacillati</taxon>
        <taxon>Bacillota</taxon>
        <taxon>Bacilli</taxon>
        <taxon>Bacillales</taxon>
        <taxon>Bacillaceae</taxon>
        <taxon>Heyndrickxia</taxon>
    </lineage>
</organism>
<dbReference type="GO" id="GO:0003677">
    <property type="term" value="F:DNA binding"/>
    <property type="evidence" value="ECO:0007669"/>
    <property type="project" value="UniProtKB-KW"/>
</dbReference>
<dbReference type="EMBL" id="MTLA01000065">
    <property type="protein sequence ID" value="OOP69171.1"/>
    <property type="molecule type" value="Genomic_DNA"/>
</dbReference>
<feature type="domain" description="HTH merR-type" evidence="2">
    <location>
        <begin position="4"/>
        <end position="73"/>
    </location>
</feature>
<evidence type="ECO:0000256" key="1">
    <source>
        <dbReference type="ARBA" id="ARBA00023125"/>
    </source>
</evidence>
<dbReference type="Gene3D" id="1.10.1660.10">
    <property type="match status" value="1"/>
</dbReference>
<accession>A0A8E2I9C6</accession>
<dbReference type="AlphaFoldDB" id="A0A8E2I9C6"/>
<dbReference type="InterPro" id="IPR009061">
    <property type="entry name" value="DNA-bd_dom_put_sf"/>
</dbReference>
<keyword evidence="1" id="KW-0238">DNA-binding</keyword>
<dbReference type="PANTHER" id="PTHR30204:SF97">
    <property type="entry name" value="MERR FAMILY REGULATORY PROTEIN"/>
    <property type="match status" value="1"/>
</dbReference>
<evidence type="ECO:0000259" key="2">
    <source>
        <dbReference type="PROSITE" id="PS50937"/>
    </source>
</evidence>
<dbReference type="InterPro" id="IPR000551">
    <property type="entry name" value="MerR-type_HTH_dom"/>
</dbReference>
<evidence type="ECO:0000313" key="3">
    <source>
        <dbReference type="EMBL" id="OOP69171.1"/>
    </source>
</evidence>
<evidence type="ECO:0000313" key="4">
    <source>
        <dbReference type="Proteomes" id="UP000189761"/>
    </source>
</evidence>
<comment type="caution">
    <text evidence="3">The sequence shown here is derived from an EMBL/GenBank/DDBJ whole genome shotgun (WGS) entry which is preliminary data.</text>
</comment>
<reference evidence="3 4" key="1">
    <citation type="submission" date="2017-01" db="EMBL/GenBank/DDBJ databases">
        <title>Draft genome sequence of Bacillus oleronius.</title>
        <authorList>
            <person name="Allam M."/>
        </authorList>
    </citation>
    <scope>NUCLEOTIDE SEQUENCE [LARGE SCALE GENOMIC DNA]</scope>
    <source>
        <strain evidence="3 4">DSM 9356</strain>
    </source>
</reference>
<dbReference type="SUPFAM" id="SSF46955">
    <property type="entry name" value="Putative DNA-binding domain"/>
    <property type="match status" value="1"/>
</dbReference>
<dbReference type="PROSITE" id="PS50937">
    <property type="entry name" value="HTH_MERR_2"/>
    <property type="match status" value="1"/>
</dbReference>
<dbReference type="GO" id="GO:0003700">
    <property type="term" value="F:DNA-binding transcription factor activity"/>
    <property type="evidence" value="ECO:0007669"/>
    <property type="project" value="InterPro"/>
</dbReference>
<name>A0A8E2I9C6_9BACI</name>
<proteinExistence type="predicted"/>